<dbReference type="InterPro" id="IPR027417">
    <property type="entry name" value="P-loop_NTPase"/>
</dbReference>
<sequence length="1112" mass="124204">MDPISAFSLAVNVITVVEVAVKTGKTLHELYKSTSGFTKETQELIQATGQFEKALASLDSAQNQLAAAQDPGIADATATASKQCGEAMQAIKAILKQCRCGKPSSTRDALKTWLKTNVKHRAKLEELQANLESATRQLKISLAIATRIDIARVTQLLDASDKTQAQLAAQLQAIGEELPKLGENSTLLETIKEAVTLSEDSFNAMNHAAILRALRPVTADKRFEEINDPVASTFSWILDEPESFSDVNSEASSTPEDSPKSRVSLELTDWLKAGSGVFHIVGKPGCGKSTLMKYLAAHRSSRHFLEQWASQSGKQLICSSFFFWKLGTDEQKTMRGLRRGILYDVLRGNPDVARLVFPEHWAPKRHASQLRAVPELDISGSQVTAAFDRLLGSAETIPRFKICLFIDGLDEFDEPAESLWAFSSKLQTWAECDNVKLCVSSREEAPILKAFSSAHRVILHTVTSSDVEVLVRSRLESNPHFQMLARSDPAGGASSSRFQSSIVENAEGVFLWVVLLLKWVEEELATGTGSFQALRRLVETAPQELDQFFMRILDSIPKHHSRGAYFIFAMMLRTRGYCISHECSQDIPTVDEGFRELSIFGLSYVFDAFERAKTRDGNRHTAFPTTPCADRSEYRNREHQAVSRLQSWCKGLAEVKESNCVRIAMFTHRSVPDFLSSALQDIARKWSIDDNWIAEGILTTCLAESKAQHITDRPSEDMITLRLSLAMQTIARTGYPVLGPSASRIFTLLDEIDTTRQGLRHGAPGGIGNVSLPSFYVSHGGQDCYLIHGTLCPLFAIATSAAVPLIGYIMWKLQDPQILADPINQLTMLAAFLQGAFSRHLQGAFSRHLECKFPDVSGILRAILASGLSPNLKYPQCQQREDGKFTFTKWLEYLASEQKDRVIYNKESRWRRSPWRDTLAMLLSVIAFSDKGTVSDSVWNELQVWLQYGAEVPADILVITIDDSTAGVGFRFPPEKAEVASCFTFHPAVYENFRKAAGMEYFQTFKSTTMSSMIMQHNPPNWETLLKYTDPAISLAEDPQEWKPPAFAGHNFAGPRSRHRLLGSNTHWEQYQPRRGFWKRDIVWRADLHAWVPESYESEGRCSRSSNEAEAT</sequence>
<dbReference type="PANTHER" id="PTHR10039">
    <property type="entry name" value="AMELOGENIN"/>
    <property type="match status" value="1"/>
</dbReference>
<dbReference type="Pfam" id="PF24883">
    <property type="entry name" value="NPHP3_N"/>
    <property type="match status" value="1"/>
</dbReference>
<feature type="domain" description="Azaphilone pigments biosynthesis cluster protein L N-terminal" evidence="3">
    <location>
        <begin position="7"/>
        <end position="186"/>
    </location>
</feature>
<proteinExistence type="predicted"/>
<dbReference type="InterPro" id="IPR031348">
    <property type="entry name" value="PigL_N"/>
</dbReference>
<keyword evidence="2" id="KW-0175">Coiled coil</keyword>
<feature type="domain" description="Nephrocystin 3-like N-terminal" evidence="4">
    <location>
        <begin position="266"/>
        <end position="442"/>
    </location>
</feature>
<evidence type="ECO:0000313" key="5">
    <source>
        <dbReference type="EMBL" id="KAK1758915.1"/>
    </source>
</evidence>
<feature type="coiled-coil region" evidence="2">
    <location>
        <begin position="110"/>
        <end position="144"/>
    </location>
</feature>
<evidence type="ECO:0000256" key="1">
    <source>
        <dbReference type="ARBA" id="ARBA00022737"/>
    </source>
</evidence>
<evidence type="ECO:0000313" key="6">
    <source>
        <dbReference type="Proteomes" id="UP001239445"/>
    </source>
</evidence>
<evidence type="ECO:0000259" key="3">
    <source>
        <dbReference type="Pfam" id="PF17111"/>
    </source>
</evidence>
<organism evidence="5 6">
    <name type="scientific">Echria macrotheca</name>
    <dbReference type="NCBI Taxonomy" id="438768"/>
    <lineage>
        <taxon>Eukaryota</taxon>
        <taxon>Fungi</taxon>
        <taxon>Dikarya</taxon>
        <taxon>Ascomycota</taxon>
        <taxon>Pezizomycotina</taxon>
        <taxon>Sordariomycetes</taxon>
        <taxon>Sordariomycetidae</taxon>
        <taxon>Sordariales</taxon>
        <taxon>Schizotheciaceae</taxon>
        <taxon>Echria</taxon>
    </lineage>
</organism>
<dbReference type="Pfam" id="PF17111">
    <property type="entry name" value="PigL_N"/>
    <property type="match status" value="1"/>
</dbReference>
<evidence type="ECO:0000256" key="2">
    <source>
        <dbReference type="SAM" id="Coils"/>
    </source>
</evidence>
<dbReference type="PANTHER" id="PTHR10039:SF5">
    <property type="entry name" value="NACHT DOMAIN-CONTAINING PROTEIN"/>
    <property type="match status" value="1"/>
</dbReference>
<dbReference type="SUPFAM" id="SSF52540">
    <property type="entry name" value="P-loop containing nucleoside triphosphate hydrolases"/>
    <property type="match status" value="2"/>
</dbReference>
<keyword evidence="6" id="KW-1185">Reference proteome</keyword>
<dbReference type="InterPro" id="IPR056884">
    <property type="entry name" value="NPHP3-like_N"/>
</dbReference>
<dbReference type="Gene3D" id="3.40.50.300">
    <property type="entry name" value="P-loop containing nucleotide triphosphate hydrolases"/>
    <property type="match status" value="1"/>
</dbReference>
<reference evidence="5" key="1">
    <citation type="submission" date="2023-06" db="EMBL/GenBank/DDBJ databases">
        <title>Genome-scale phylogeny and comparative genomics of the fungal order Sordariales.</title>
        <authorList>
            <consortium name="Lawrence Berkeley National Laboratory"/>
            <person name="Hensen N."/>
            <person name="Bonometti L."/>
            <person name="Westerberg I."/>
            <person name="Brannstrom I.O."/>
            <person name="Guillou S."/>
            <person name="Cros-Aarteil S."/>
            <person name="Calhoun S."/>
            <person name="Haridas S."/>
            <person name="Kuo A."/>
            <person name="Mondo S."/>
            <person name="Pangilinan J."/>
            <person name="Riley R."/>
            <person name="Labutti K."/>
            <person name="Andreopoulos B."/>
            <person name="Lipzen A."/>
            <person name="Chen C."/>
            <person name="Yanf M."/>
            <person name="Daum C."/>
            <person name="Ng V."/>
            <person name="Clum A."/>
            <person name="Steindorff A."/>
            <person name="Ohm R."/>
            <person name="Martin F."/>
            <person name="Silar P."/>
            <person name="Natvig D."/>
            <person name="Lalanne C."/>
            <person name="Gautier V."/>
            <person name="Ament-Velasquez S.L."/>
            <person name="Kruys A."/>
            <person name="Hutchinson M.I."/>
            <person name="Powell A.J."/>
            <person name="Barry K."/>
            <person name="Miller A.N."/>
            <person name="Grigoriev I.V."/>
            <person name="Debuchy R."/>
            <person name="Gladieux P."/>
            <person name="Thoren M.H."/>
            <person name="Johannesson H."/>
        </authorList>
    </citation>
    <scope>NUCLEOTIDE SEQUENCE</scope>
    <source>
        <strain evidence="5">PSN4</strain>
    </source>
</reference>
<evidence type="ECO:0008006" key="7">
    <source>
        <dbReference type="Google" id="ProtNLM"/>
    </source>
</evidence>
<dbReference type="Proteomes" id="UP001239445">
    <property type="component" value="Unassembled WGS sequence"/>
</dbReference>
<protein>
    <recommendedName>
        <fullName evidence="7">NACHT domain-containing protein</fullName>
    </recommendedName>
</protein>
<keyword evidence="1" id="KW-0677">Repeat</keyword>
<evidence type="ECO:0000259" key="4">
    <source>
        <dbReference type="Pfam" id="PF24883"/>
    </source>
</evidence>
<name>A0AAJ0BII8_9PEZI</name>
<accession>A0AAJ0BII8</accession>
<dbReference type="EMBL" id="MU839828">
    <property type="protein sequence ID" value="KAK1758915.1"/>
    <property type="molecule type" value="Genomic_DNA"/>
</dbReference>
<gene>
    <name evidence="5" type="ORF">QBC47DRAFT_314808</name>
</gene>
<dbReference type="AlphaFoldDB" id="A0AAJ0BII8"/>
<comment type="caution">
    <text evidence="5">The sequence shown here is derived from an EMBL/GenBank/DDBJ whole genome shotgun (WGS) entry which is preliminary data.</text>
</comment>